<dbReference type="PRINTS" id="PR00080">
    <property type="entry name" value="SDRFAMILY"/>
</dbReference>
<dbReference type="EMBL" id="JBBBON010000001">
    <property type="protein sequence ID" value="MEI7100900.1"/>
    <property type="molecule type" value="Genomic_DNA"/>
</dbReference>
<protein>
    <submittedName>
        <fullName evidence="5">Gluconate 5-dehydrogenase</fullName>
    </submittedName>
    <submittedName>
        <fullName evidence="3">SDR family oxidoreductase</fullName>
    </submittedName>
</protein>
<dbReference type="EMBL" id="CP065030">
    <property type="protein sequence ID" value="QPK16084.1"/>
    <property type="molecule type" value="Genomic_DNA"/>
</dbReference>
<dbReference type="RefSeq" id="WP_103861647.1">
    <property type="nucleotide sequence ID" value="NZ_BGPS01000025.1"/>
</dbReference>
<evidence type="ECO:0000313" key="3">
    <source>
        <dbReference type="EMBL" id="MBA0161017.1"/>
    </source>
</evidence>
<sequence length="257" mass="27888">MDAAKLFDLSGKTALITGSARGLGFSYAEGLASAGAAIVLSDIREETLNEAVQKLTAKGYNAKGYVIDVSKEDQIVNAFNLMDAAGIEIDIVINNAGIQHRQPLVELALQDWQRVIDIHLTGTFLVSREAAIRMIKRGRGGKFINICSLTSEQARPTVAPYTAAKGGIKMLTRSMSAEWAEYNIQANAIGPGYILTDMNEALIKDVEFDKWVKSSNPTKRWGKTEELIGTAIFLSAEASNYINGQVIYVDGGWLAVL</sequence>
<dbReference type="EMBL" id="JACDRT010000020">
    <property type="protein sequence ID" value="MBA0161017.1"/>
    <property type="molecule type" value="Genomic_DNA"/>
</dbReference>
<dbReference type="Proteomes" id="UP001313132">
    <property type="component" value="Unassembled WGS sequence"/>
</dbReference>
<keyword evidence="2" id="KW-0560">Oxidoreductase</keyword>
<comment type="similarity">
    <text evidence="1">Belongs to the short-chain dehydrogenases/reductases (SDR) family.</text>
</comment>
<evidence type="ECO:0000313" key="7">
    <source>
        <dbReference type="Proteomes" id="UP000237284"/>
    </source>
</evidence>
<evidence type="ECO:0000256" key="2">
    <source>
        <dbReference type="ARBA" id="ARBA00023002"/>
    </source>
</evidence>
<proteinExistence type="inferred from homology"/>
<dbReference type="Proteomes" id="UP000237284">
    <property type="component" value="Chromosome"/>
</dbReference>
<dbReference type="PANTHER" id="PTHR43669:SF14">
    <property type="entry name" value="OXIDOREDUCTASE"/>
    <property type="match status" value="1"/>
</dbReference>
<evidence type="ECO:0000313" key="5">
    <source>
        <dbReference type="EMBL" id="POY50462.1"/>
    </source>
</evidence>
<dbReference type="PROSITE" id="PS00061">
    <property type="entry name" value="ADH_SHORT"/>
    <property type="match status" value="1"/>
</dbReference>
<dbReference type="GO" id="GO:0016491">
    <property type="term" value="F:oxidoreductase activity"/>
    <property type="evidence" value="ECO:0007669"/>
    <property type="project" value="UniProtKB-KW"/>
</dbReference>
<dbReference type="Pfam" id="PF13561">
    <property type="entry name" value="adh_short_C2"/>
    <property type="match status" value="1"/>
</dbReference>
<gene>
    <name evidence="6" type="ORF">F131LOC_001385</name>
    <name evidence="5" type="ORF">F131LOC_01680</name>
    <name evidence="3" type="ORF">H0253_19490</name>
    <name evidence="4" type="ORF">WCT63_00345</name>
</gene>
<dbReference type="PRINTS" id="PR00081">
    <property type="entry name" value="GDHRDH"/>
</dbReference>
<evidence type="ECO:0000313" key="9">
    <source>
        <dbReference type="Proteomes" id="UP001313132"/>
    </source>
</evidence>
<dbReference type="InterPro" id="IPR002347">
    <property type="entry name" value="SDR_fam"/>
</dbReference>
<evidence type="ECO:0000313" key="8">
    <source>
        <dbReference type="Proteomes" id="UP000584405"/>
    </source>
</evidence>
<reference evidence="3 8" key="2">
    <citation type="submission" date="2020-07" db="EMBL/GenBank/DDBJ databases">
        <title>Updated taxonomy of Pectobacterium genus in the CIRM-CFBP bacterial collection: when new species reveal old endemic population.</title>
        <authorList>
            <person name="Pedron J."/>
            <person name="Barny M.A."/>
            <person name="Portier P."/>
        </authorList>
    </citation>
    <scope>NUCLEOTIDE SEQUENCE [LARGE SCALE GENOMIC DNA]</scope>
    <source>
        <strain evidence="3 8">CFBP5669</strain>
    </source>
</reference>
<dbReference type="EMBL" id="PDVW01000007">
    <property type="protein sequence ID" value="POY50462.1"/>
    <property type="molecule type" value="Genomic_DNA"/>
</dbReference>
<dbReference type="Gene3D" id="3.40.50.720">
    <property type="entry name" value="NAD(P)-binding Rossmann-like Domain"/>
    <property type="match status" value="1"/>
</dbReference>
<dbReference type="SUPFAM" id="SSF51735">
    <property type="entry name" value="NAD(P)-binding Rossmann-fold domains"/>
    <property type="match status" value="1"/>
</dbReference>
<dbReference type="FunFam" id="3.40.50.720:FF:000084">
    <property type="entry name" value="Short-chain dehydrogenase reductase"/>
    <property type="match status" value="1"/>
</dbReference>
<keyword evidence="9" id="KW-1185">Reference proteome</keyword>
<name>A0A221TEX9_9GAMM</name>
<evidence type="ECO:0000313" key="6">
    <source>
        <dbReference type="EMBL" id="QPK16084.1"/>
    </source>
</evidence>
<accession>A0A221TEX9</accession>
<dbReference type="InterPro" id="IPR036291">
    <property type="entry name" value="NAD(P)-bd_dom_sf"/>
</dbReference>
<evidence type="ECO:0000256" key="1">
    <source>
        <dbReference type="ARBA" id="ARBA00006484"/>
    </source>
</evidence>
<reference evidence="6 7" key="3">
    <citation type="submission" date="2020-11" db="EMBL/GenBank/DDBJ databases">
        <title>Complete genome sequence of Pectobacterium versatile F131.</title>
        <authorList>
            <person name="Shirshikov F.V."/>
            <person name="Miroshnikov K."/>
            <person name="Toshakov S.V."/>
            <person name="Kabanova A.P."/>
            <person name="Barannik A.P."/>
            <person name="Shneider M."/>
            <person name="Ignatov A.N."/>
            <person name="Miroshnikov K.A."/>
            <person name="Mikhailova Y.V."/>
            <person name="Shelenkov A."/>
            <person name="Yanushevich Y.G."/>
            <person name="Evseev P.V."/>
        </authorList>
    </citation>
    <scope>NUCLEOTIDE SEQUENCE [LARGE SCALE GENOMIC DNA]</scope>
    <source>
        <strain evidence="6 7">F131</strain>
    </source>
</reference>
<organism evidence="5">
    <name type="scientific">Pectobacterium versatile</name>
    <dbReference type="NCBI Taxonomy" id="2488639"/>
    <lineage>
        <taxon>Bacteria</taxon>
        <taxon>Pseudomonadati</taxon>
        <taxon>Pseudomonadota</taxon>
        <taxon>Gammaproteobacteria</taxon>
        <taxon>Enterobacterales</taxon>
        <taxon>Pectobacteriaceae</taxon>
        <taxon>Pectobacterium</taxon>
    </lineage>
</organism>
<reference evidence="4 9" key="4">
    <citation type="submission" date="2024-03" db="EMBL/GenBank/DDBJ databases">
        <title>Analysis of soft rot Pectobacteriaceae population diversity in US potato growing regions between 2016 and 2022.</title>
        <authorList>
            <person name="Ma X."/>
            <person name="Zhang X."/>
            <person name="Stodghill P."/>
            <person name="Rioux R."/>
            <person name="Babler B."/>
            <person name="Shrestha S."/>
            <person name="Babler B."/>
            <person name="Rivedal H."/>
            <person name="Frost K."/>
            <person name="Hao J."/>
            <person name="Secor G."/>
            <person name="Swingle B."/>
        </authorList>
    </citation>
    <scope>NUCLEOTIDE SEQUENCE [LARGE SCALE GENOMIC DNA]</scope>
    <source>
        <strain evidence="4 9">UMSS2</strain>
    </source>
</reference>
<dbReference type="InterPro" id="IPR020904">
    <property type="entry name" value="Sc_DH/Rdtase_CS"/>
</dbReference>
<evidence type="ECO:0000313" key="4">
    <source>
        <dbReference type="EMBL" id="MEI7100900.1"/>
    </source>
</evidence>
<dbReference type="AlphaFoldDB" id="A0A221TEX9"/>
<dbReference type="GeneID" id="93388385"/>
<reference evidence="5" key="1">
    <citation type="submission" date="2017-12" db="EMBL/GenBank/DDBJ databases">
        <title>First report on the novel genomospecies/subspecies of Pectobacterium carotovorum in Russia.</title>
        <authorList>
            <person name="Shirshikov F.V."/>
            <person name="Miroshnikov K."/>
            <person name="Toshakov S.V."/>
            <person name="Kabanova A.P."/>
            <person name="Barannik A.P."/>
            <person name="Shneider M."/>
            <person name="Ignatov A.N."/>
            <person name="Miroshnikov K.A."/>
        </authorList>
    </citation>
    <scope>NUCLEOTIDE SEQUENCE [LARGE SCALE GENOMIC DNA]</scope>
    <source>
        <strain evidence="5">F131</strain>
    </source>
</reference>
<dbReference type="Proteomes" id="UP000584405">
    <property type="component" value="Unassembled WGS sequence"/>
</dbReference>
<dbReference type="PANTHER" id="PTHR43669">
    <property type="entry name" value="5-KETO-D-GLUCONATE 5-REDUCTASE"/>
    <property type="match status" value="1"/>
</dbReference>